<dbReference type="PANTHER" id="PTHR37625">
    <property type="entry name" value="OUTER MEMBRANE LIPOPROTEIN-RELATED"/>
    <property type="match status" value="1"/>
</dbReference>
<evidence type="ECO:0000256" key="1">
    <source>
        <dbReference type="SAM" id="SignalP"/>
    </source>
</evidence>
<protein>
    <submittedName>
        <fullName evidence="2">Type VI secretion system protein VasD</fullName>
    </submittedName>
</protein>
<dbReference type="InterPro" id="IPR038706">
    <property type="entry name" value="Type_VI_SciN-like_sf"/>
</dbReference>
<dbReference type="EMBL" id="BSFN01000005">
    <property type="protein sequence ID" value="GLK89272.1"/>
    <property type="molecule type" value="Genomic_DNA"/>
</dbReference>
<reference evidence="2" key="2">
    <citation type="submission" date="2023-01" db="EMBL/GenBank/DDBJ databases">
        <authorList>
            <person name="Sun Q."/>
            <person name="Evtushenko L."/>
        </authorList>
    </citation>
    <scope>NUCLEOTIDE SEQUENCE</scope>
    <source>
        <strain evidence="2">VKM B-2935</strain>
    </source>
</reference>
<evidence type="ECO:0000313" key="3">
    <source>
        <dbReference type="Proteomes" id="UP001143328"/>
    </source>
</evidence>
<feature type="signal peptide" evidence="1">
    <location>
        <begin position="1"/>
        <end position="20"/>
    </location>
</feature>
<gene>
    <name evidence="2" type="primary">vasD</name>
    <name evidence="2" type="ORF">GCM10017655_23340</name>
</gene>
<dbReference type="Proteomes" id="UP001143328">
    <property type="component" value="Unassembled WGS sequence"/>
</dbReference>
<organism evidence="2 3">
    <name type="scientific">Pseudomonas turukhanskensis</name>
    <dbReference type="NCBI Taxonomy" id="1806536"/>
    <lineage>
        <taxon>Bacteria</taxon>
        <taxon>Pseudomonadati</taxon>
        <taxon>Pseudomonadota</taxon>
        <taxon>Gammaproteobacteria</taxon>
        <taxon>Pseudomonadales</taxon>
        <taxon>Pseudomonadaceae</taxon>
        <taxon>Pseudomonas</taxon>
    </lineage>
</organism>
<reference evidence="2" key="1">
    <citation type="journal article" date="2014" name="Int. J. Syst. Evol. Microbiol.">
        <title>Complete genome sequence of Corynebacterium casei LMG S-19264T (=DSM 44701T), isolated from a smear-ripened cheese.</title>
        <authorList>
            <consortium name="US DOE Joint Genome Institute (JGI-PGF)"/>
            <person name="Walter F."/>
            <person name="Albersmeier A."/>
            <person name="Kalinowski J."/>
            <person name="Ruckert C."/>
        </authorList>
    </citation>
    <scope>NUCLEOTIDE SEQUENCE</scope>
    <source>
        <strain evidence="2">VKM B-2935</strain>
    </source>
</reference>
<dbReference type="Pfam" id="PF12790">
    <property type="entry name" value="T6SS-SciN"/>
    <property type="match status" value="1"/>
</dbReference>
<feature type="chain" id="PRO_5040808782" evidence="1">
    <location>
        <begin position="21"/>
        <end position="178"/>
    </location>
</feature>
<dbReference type="AlphaFoldDB" id="A0A9W6K5K2"/>
<dbReference type="InterPro" id="IPR017734">
    <property type="entry name" value="T6SS_SciN"/>
</dbReference>
<keyword evidence="3" id="KW-1185">Reference proteome</keyword>
<name>A0A9W6K5K2_9PSED</name>
<dbReference type="Gene3D" id="2.60.40.4150">
    <property type="entry name" value="Type VI secretion system, lipoprotein SciN"/>
    <property type="match status" value="1"/>
</dbReference>
<dbReference type="NCBIfam" id="TIGR03352">
    <property type="entry name" value="VI_chp_3"/>
    <property type="match status" value="1"/>
</dbReference>
<accession>A0A9W6K5K2</accession>
<proteinExistence type="predicted"/>
<dbReference type="RefSeq" id="WP_271195460.1">
    <property type="nucleotide sequence ID" value="NZ_BSFN01000005.1"/>
</dbReference>
<evidence type="ECO:0000313" key="2">
    <source>
        <dbReference type="EMBL" id="GLK89272.1"/>
    </source>
</evidence>
<comment type="caution">
    <text evidence="2">The sequence shown here is derived from an EMBL/GenBank/DDBJ whole genome shotgun (WGS) entry which is preliminary data.</text>
</comment>
<keyword evidence="1" id="KW-0732">Signal</keyword>
<dbReference type="PANTHER" id="PTHR37625:SF4">
    <property type="entry name" value="OUTER MEMBRANE LIPOPROTEIN"/>
    <property type="match status" value="1"/>
</dbReference>
<sequence length="178" mass="19585">MSLTVFNAALWLLVCLQLTACGLAQTVGDASAATAKALFYKQVNTLHLDFTGRAALNTYMTDMNALSVTTLVRVYQLRDSQLMQRAAYESLLDDGSTVLAADLLGEHAVVIKPGEGARLDVPLAEDARFVAVVALFRQPDLRAHSWRLIVPREALHPDRARVVELADNRLVLRRLAED</sequence>